<reference evidence="2" key="1">
    <citation type="journal article" date="2019" name="Int. J. Syst. Evol. Microbiol.">
        <title>The Global Catalogue of Microorganisms (GCM) 10K type strain sequencing project: providing services to taxonomists for standard genome sequencing and annotation.</title>
        <authorList>
            <consortium name="The Broad Institute Genomics Platform"/>
            <consortium name="The Broad Institute Genome Sequencing Center for Infectious Disease"/>
            <person name="Wu L."/>
            <person name="Ma J."/>
        </authorList>
    </citation>
    <scope>NUCLEOTIDE SEQUENCE [LARGE SCALE GENOMIC DNA]</scope>
    <source>
        <strain evidence="2">CCUG 60559</strain>
    </source>
</reference>
<evidence type="ECO:0000313" key="1">
    <source>
        <dbReference type="EMBL" id="MFC7294163.1"/>
    </source>
</evidence>
<sequence>MSLYDTLIIGGRYFDGTGAESRIAHIAVHEGRVARVFDEKPDPALASNVIDASGCWVTPGFLDTHTHYDAELLVSPALSESVRHGVTTVLIGSCSLSMVCSEAEDASDIFTRVETVPREKVLPILQAHKQWNTPALWVDFIKNHPLGPNVISFLGHSDLRTAVMGLHRATDRTVRPTAQEQQQMENLLEEALQQGFLGLSTMCLKWDKVDGDREWSKSLPSTYARWPEVSRLNRLLRRYDRVHQGAPNAANPLQVTQYLRETLGWLRKPLKTTLIAMIDLKGNPTVRPMASLVSRIANSFGGNFRWQLLPTPFTVYADGMDIVLFEEFGAGEMALDLRDQLERNELLKDEGYRRKFRKFYREKLSPRVWQRDFGDAIILDCPDQSVVGRNFAELALERGIHVVDFFLDMVVSHGRALRWYTVVGNHRKDRLSKMVAHPDALITFSDAGAHIRNMAFYNLPLRFLKLVLESQQQDQPIMSLERAVHRLTGEQADWFGIDAGHIREGDRADITILDPRGLSQDLEQVEWAEMENFGLKRMVNRVPGCIRHVFINGRLAVSDGVPEADLGKKTGFGRFLQAGYRPAG</sequence>
<dbReference type="InterPro" id="IPR032466">
    <property type="entry name" value="Metal_Hydrolase"/>
</dbReference>
<dbReference type="SUPFAM" id="SSF51338">
    <property type="entry name" value="Composite domain of metallo-dependent hydrolases"/>
    <property type="match status" value="1"/>
</dbReference>
<protein>
    <submittedName>
        <fullName evidence="1">Amidohydrolase family protein</fullName>
    </submittedName>
</protein>
<dbReference type="PANTHER" id="PTHR11647:SF1">
    <property type="entry name" value="COLLAPSIN RESPONSE MEDIATOR PROTEIN"/>
    <property type="match status" value="1"/>
</dbReference>
<keyword evidence="2" id="KW-1185">Reference proteome</keyword>
<dbReference type="SUPFAM" id="SSF51556">
    <property type="entry name" value="Metallo-dependent hydrolases"/>
    <property type="match status" value="1"/>
</dbReference>
<dbReference type="EMBL" id="JBHTBD010000001">
    <property type="protein sequence ID" value="MFC7294163.1"/>
    <property type="molecule type" value="Genomic_DNA"/>
</dbReference>
<dbReference type="Proteomes" id="UP001596506">
    <property type="component" value="Unassembled WGS sequence"/>
</dbReference>
<evidence type="ECO:0000313" key="2">
    <source>
        <dbReference type="Proteomes" id="UP001596506"/>
    </source>
</evidence>
<name>A0ABW2ITC7_9GAMM</name>
<gene>
    <name evidence="1" type="ORF">ACFQQA_05445</name>
</gene>
<comment type="caution">
    <text evidence="1">The sequence shown here is derived from an EMBL/GenBank/DDBJ whole genome shotgun (WGS) entry which is preliminary data.</text>
</comment>
<dbReference type="PANTHER" id="PTHR11647">
    <property type="entry name" value="HYDRANTOINASE/DIHYDROPYRIMIDINASE FAMILY MEMBER"/>
    <property type="match status" value="1"/>
</dbReference>
<accession>A0ABW2ITC7</accession>
<dbReference type="RefSeq" id="WP_100687926.1">
    <property type="nucleotide sequence ID" value="NZ_JBHTBD010000001.1"/>
</dbReference>
<dbReference type="InterPro" id="IPR050378">
    <property type="entry name" value="Metallo-dep_Hydrolases_sf"/>
</dbReference>
<proteinExistence type="predicted"/>
<dbReference type="Gene3D" id="3.20.20.140">
    <property type="entry name" value="Metal-dependent hydrolases"/>
    <property type="match status" value="1"/>
</dbReference>
<organism evidence="1 2">
    <name type="scientific">Marinobacter aromaticivorans</name>
    <dbReference type="NCBI Taxonomy" id="1494078"/>
    <lineage>
        <taxon>Bacteria</taxon>
        <taxon>Pseudomonadati</taxon>
        <taxon>Pseudomonadota</taxon>
        <taxon>Gammaproteobacteria</taxon>
        <taxon>Pseudomonadales</taxon>
        <taxon>Marinobacteraceae</taxon>
        <taxon>Marinobacter</taxon>
    </lineage>
</organism>
<dbReference type="InterPro" id="IPR011059">
    <property type="entry name" value="Metal-dep_hydrolase_composite"/>
</dbReference>
<dbReference type="Gene3D" id="2.30.40.10">
    <property type="entry name" value="Urease, subunit C, domain 1"/>
    <property type="match status" value="1"/>
</dbReference>